<evidence type="ECO:0000256" key="12">
    <source>
        <dbReference type="SAM" id="MobiDB-lite"/>
    </source>
</evidence>
<dbReference type="InterPro" id="IPR006671">
    <property type="entry name" value="Cyclin_N"/>
</dbReference>
<gene>
    <name evidence="14" type="ORF">UCRPA7_3331</name>
</gene>
<dbReference type="PANTHER" id="PTHR42715">
    <property type="entry name" value="BETA-GLUCOSIDASE"/>
    <property type="match status" value="1"/>
</dbReference>
<accession>R8BP38</accession>
<keyword evidence="8" id="KW-0119">Carbohydrate metabolism</keyword>
<evidence type="ECO:0000256" key="8">
    <source>
        <dbReference type="ARBA" id="ARBA00023277"/>
    </source>
</evidence>
<evidence type="ECO:0000259" key="13">
    <source>
        <dbReference type="SMART" id="SM00385"/>
    </source>
</evidence>
<dbReference type="SMART" id="SM00385">
    <property type="entry name" value="CYCLIN"/>
    <property type="match status" value="1"/>
</dbReference>
<dbReference type="Gene3D" id="1.10.472.10">
    <property type="entry name" value="Cyclin-like"/>
    <property type="match status" value="1"/>
</dbReference>
<organism evidence="14 15">
    <name type="scientific">Phaeoacremonium minimum (strain UCR-PA7)</name>
    <name type="common">Esca disease fungus</name>
    <name type="synonym">Togninia minima</name>
    <dbReference type="NCBI Taxonomy" id="1286976"/>
    <lineage>
        <taxon>Eukaryota</taxon>
        <taxon>Fungi</taxon>
        <taxon>Dikarya</taxon>
        <taxon>Ascomycota</taxon>
        <taxon>Pezizomycotina</taxon>
        <taxon>Sordariomycetes</taxon>
        <taxon>Sordariomycetidae</taxon>
        <taxon>Togniniales</taxon>
        <taxon>Togniniaceae</taxon>
        <taxon>Phaeoacremonium</taxon>
    </lineage>
</organism>
<dbReference type="Pfam" id="PF00933">
    <property type="entry name" value="Glyco_hydro_3"/>
    <property type="match status" value="1"/>
</dbReference>
<keyword evidence="9" id="KW-0326">Glycosidase</keyword>
<evidence type="ECO:0000256" key="10">
    <source>
        <dbReference type="ARBA" id="ARBA00023326"/>
    </source>
</evidence>
<keyword evidence="7" id="KW-0325">Glycoprotein</keyword>
<dbReference type="SUPFAM" id="SSF52279">
    <property type="entry name" value="Beta-D-glucan exohydrolase, C-terminal domain"/>
    <property type="match status" value="1"/>
</dbReference>
<dbReference type="Gene3D" id="3.40.50.1700">
    <property type="entry name" value="Glycoside hydrolase family 3 C-terminal domain"/>
    <property type="match status" value="1"/>
</dbReference>
<dbReference type="OrthoDB" id="4951845at2759"/>
<evidence type="ECO:0000313" key="14">
    <source>
        <dbReference type="EMBL" id="EOO01094.1"/>
    </source>
</evidence>
<keyword evidence="5" id="KW-0732">Signal</keyword>
<dbReference type="Proteomes" id="UP000014074">
    <property type="component" value="Unassembled WGS sequence"/>
</dbReference>
<dbReference type="InterPro" id="IPR013763">
    <property type="entry name" value="Cyclin-like_dom"/>
</dbReference>
<name>R8BP38_PHAM7</name>
<evidence type="ECO:0000256" key="3">
    <source>
        <dbReference type="ARBA" id="ARBA00005336"/>
    </source>
</evidence>
<dbReference type="AlphaFoldDB" id="R8BP38"/>
<dbReference type="GeneID" id="19323670"/>
<evidence type="ECO:0000313" key="15">
    <source>
        <dbReference type="Proteomes" id="UP000014074"/>
    </source>
</evidence>
<feature type="compositionally biased region" description="Polar residues" evidence="12">
    <location>
        <begin position="322"/>
        <end position="339"/>
    </location>
</feature>
<comment type="similarity">
    <text evidence="11">Belongs to the cyclin family.</text>
</comment>
<dbReference type="Gene3D" id="2.60.40.10">
    <property type="entry name" value="Immunoglobulins"/>
    <property type="match status" value="1"/>
</dbReference>
<dbReference type="InterPro" id="IPR050288">
    <property type="entry name" value="Cellulose_deg_GH3"/>
</dbReference>
<feature type="region of interest" description="Disordered" evidence="12">
    <location>
        <begin position="316"/>
        <end position="346"/>
    </location>
</feature>
<dbReference type="GO" id="GO:0009251">
    <property type="term" value="P:glucan catabolic process"/>
    <property type="evidence" value="ECO:0007669"/>
    <property type="project" value="TreeGrafter"/>
</dbReference>
<feature type="region of interest" description="Disordered" evidence="12">
    <location>
        <begin position="609"/>
        <end position="628"/>
    </location>
</feature>
<feature type="region of interest" description="Disordered" evidence="12">
    <location>
        <begin position="1"/>
        <end position="27"/>
    </location>
</feature>
<evidence type="ECO:0000256" key="5">
    <source>
        <dbReference type="ARBA" id="ARBA00022729"/>
    </source>
</evidence>
<evidence type="ECO:0000256" key="11">
    <source>
        <dbReference type="RuleBase" id="RU000383"/>
    </source>
</evidence>
<keyword evidence="11" id="KW-0195">Cyclin</keyword>
<dbReference type="KEGG" id="tmn:UCRPA7_3331"/>
<dbReference type="Gene3D" id="3.20.20.300">
    <property type="entry name" value="Glycoside hydrolase, family 3, N-terminal domain"/>
    <property type="match status" value="1"/>
</dbReference>
<dbReference type="SUPFAM" id="SSF47954">
    <property type="entry name" value="Cyclin-like"/>
    <property type="match status" value="2"/>
</dbReference>
<dbReference type="Pfam" id="PF01915">
    <property type="entry name" value="Glyco_hydro_3_C"/>
    <property type="match status" value="1"/>
</dbReference>
<keyword evidence="15" id="KW-1185">Reference proteome</keyword>
<keyword evidence="10" id="KW-0624">Polysaccharide degradation</keyword>
<proteinExistence type="inferred from homology"/>
<dbReference type="SUPFAM" id="SSF51445">
    <property type="entry name" value="(Trans)glycosidases"/>
    <property type="match status" value="1"/>
</dbReference>
<dbReference type="GO" id="GO:0008422">
    <property type="term" value="F:beta-glucosidase activity"/>
    <property type="evidence" value="ECO:0007669"/>
    <property type="project" value="UniProtKB-EC"/>
</dbReference>
<dbReference type="eggNOG" id="KOG0834">
    <property type="taxonomic scope" value="Eukaryota"/>
</dbReference>
<dbReference type="PANTHER" id="PTHR42715:SF5">
    <property type="entry name" value="BETA-GLUCOSIDASE M-RELATED"/>
    <property type="match status" value="1"/>
</dbReference>
<feature type="domain" description="Cyclin-like" evidence="13">
    <location>
        <begin position="65"/>
        <end position="163"/>
    </location>
</feature>
<dbReference type="InterPro" id="IPR013783">
    <property type="entry name" value="Ig-like_fold"/>
</dbReference>
<dbReference type="RefSeq" id="XP_007914072.1">
    <property type="nucleotide sequence ID" value="XM_007915881.1"/>
</dbReference>
<comment type="catalytic activity">
    <reaction evidence="1">
        <text>Hydrolysis of terminal, non-reducing beta-D-glucosyl residues with release of beta-D-glucose.</text>
        <dbReference type="EC" id="3.2.1.21"/>
    </reaction>
</comment>
<dbReference type="HOGENOM" id="CLU_317650_0_0_1"/>
<comment type="pathway">
    <text evidence="2">Glycan metabolism; cellulose degradation.</text>
</comment>
<sequence>MAQQLPTPATPAPPVTDEHPPVKGPNPGFISIANQYTFEQKIRRMQKENGCDPAREDSYRLQGVQLIESVREALQLPVKTFDTACTYYHKFRLCFRDAEYNYQDASLASLFVACKVEDTIKKSREILCAAYNLKNPSQSTTQDDKMFEQPSKIIIGLERLILETIGFDFRVRYPQKTLIKVIRQLFTPDEARELIPLAYQMSLDLYKTFAPVKESTFTMALAMAELTTLITDRHVEKMRSVDLTKYHTNRGSVVETMLDLLDLYTQFTKSTKVGNKVDLSKFIDIKIKLNQEVEATTGLSRFQDLCERCEVDDERKYPITPGSATSPATTGSWPASSSLKRGKQGGEQGTMRFVFDAEEARKEQDTVAEYFKEEYEEYQIEVEEPIPESENPFYSCGFSAVIVIWCNVNVFSTESWPYDTYFYGQSPEVPAPIANGSGNWADAYSKAKAFVDQLSLEEKHFIANEQETNRNPSGNVSAVSANIDDKTIHELYLWPFQDAVKAGTGNIMCSYNRINNSYGCSNSKTQNGLLKTELGFQDKIFPNPGFGMAKDLTLPHETVIATDSAYKDTLYNGALEGHVLLKNENNALPLKSPKLISLFGYSAKAPDQDNPSSAGWNGGSQSLGPLDSITNNGTTVHSQIASNGTLVSGGGSGANEPAYISSPFEALSIRAQQDGTHLWWDFQSFNPRVDQSSDACIVAVNAFASEGWDRPGLHDDFTDGLIENVAANCSNTIVVFHNAGVRLVDQFIDHPNVTALIFAHVPGQDSGKALVSLLYGDENFSGKLPYSVPKNETDFGPLANATEPDGIYTLFPQSDFSEGVYIDYRAFDAKDITPRYEFGFGLSYTTFSYANIKASWACSKKSDPYPTGEIIPGGHKDLWDVLAKVTVDITNTGKVAGAEVAQLAWKDNHGDVQVDKT</sequence>
<protein>
    <recommendedName>
        <fullName evidence="4">beta-glucosidase</fullName>
        <ecNumber evidence="4">3.2.1.21</ecNumber>
    </recommendedName>
</protein>
<comment type="similarity">
    <text evidence="3">Belongs to the glycosyl hydrolase 3 family.</text>
</comment>
<dbReference type="InterPro" id="IPR036881">
    <property type="entry name" value="Glyco_hydro_3_C_sf"/>
</dbReference>
<keyword evidence="6" id="KW-0378">Hydrolase</keyword>
<dbReference type="InterPro" id="IPR036962">
    <property type="entry name" value="Glyco_hydro_3_N_sf"/>
</dbReference>
<dbReference type="InterPro" id="IPR017853">
    <property type="entry name" value="GH"/>
</dbReference>
<evidence type="ECO:0000256" key="2">
    <source>
        <dbReference type="ARBA" id="ARBA00004987"/>
    </source>
</evidence>
<dbReference type="EMBL" id="KB933041">
    <property type="protein sequence ID" value="EOO01094.1"/>
    <property type="molecule type" value="Genomic_DNA"/>
</dbReference>
<dbReference type="Pfam" id="PF00134">
    <property type="entry name" value="Cyclin_N"/>
    <property type="match status" value="1"/>
</dbReference>
<dbReference type="InterPro" id="IPR002772">
    <property type="entry name" value="Glyco_hydro_3_C"/>
</dbReference>
<evidence type="ECO:0000256" key="4">
    <source>
        <dbReference type="ARBA" id="ARBA00012744"/>
    </source>
</evidence>
<evidence type="ECO:0000256" key="1">
    <source>
        <dbReference type="ARBA" id="ARBA00000448"/>
    </source>
</evidence>
<dbReference type="EC" id="3.2.1.21" evidence="4"/>
<dbReference type="InterPro" id="IPR036915">
    <property type="entry name" value="Cyclin-like_sf"/>
</dbReference>
<evidence type="ECO:0000256" key="7">
    <source>
        <dbReference type="ARBA" id="ARBA00023180"/>
    </source>
</evidence>
<evidence type="ECO:0000256" key="9">
    <source>
        <dbReference type="ARBA" id="ARBA00023295"/>
    </source>
</evidence>
<evidence type="ECO:0000256" key="6">
    <source>
        <dbReference type="ARBA" id="ARBA00022801"/>
    </source>
</evidence>
<dbReference type="InterPro" id="IPR001764">
    <property type="entry name" value="Glyco_hydro_3_N"/>
</dbReference>
<reference evidence="15" key="1">
    <citation type="journal article" date="2013" name="Genome Announc.">
        <title>Draft genome sequence of the ascomycete Phaeoacremonium aleophilum strain UCR-PA7, a causal agent of the esca disease complex in grapevines.</title>
        <authorList>
            <person name="Blanco-Ulate B."/>
            <person name="Rolshausen P."/>
            <person name="Cantu D."/>
        </authorList>
    </citation>
    <scope>NUCLEOTIDE SEQUENCE [LARGE SCALE GENOMIC DNA]</scope>
    <source>
        <strain evidence="15">UCR-PA7</strain>
    </source>
</reference>